<keyword evidence="3" id="KW-0328">Glycosyltransferase</keyword>
<dbReference type="PROSITE" id="PS52029">
    <property type="entry name" value="LD_TPASE"/>
    <property type="match status" value="1"/>
</dbReference>
<dbReference type="PANTHER" id="PTHR30582:SF24">
    <property type="entry name" value="L,D-TRANSPEPTIDASE ERFK_SRFK-RELATED"/>
    <property type="match status" value="1"/>
</dbReference>
<dbReference type="GO" id="GO:0008360">
    <property type="term" value="P:regulation of cell shape"/>
    <property type="evidence" value="ECO:0007669"/>
    <property type="project" value="UniProtKB-UniRule"/>
</dbReference>
<dbReference type="GO" id="GO:0016757">
    <property type="term" value="F:glycosyltransferase activity"/>
    <property type="evidence" value="ECO:0007669"/>
    <property type="project" value="UniProtKB-KW"/>
</dbReference>
<keyword evidence="7 9" id="KW-0573">Peptidoglycan synthesis</keyword>
<evidence type="ECO:0000256" key="5">
    <source>
        <dbReference type="ARBA" id="ARBA00022801"/>
    </source>
</evidence>
<dbReference type="STRING" id="1565605.PG1C_05890"/>
<dbReference type="Proteomes" id="UP000061603">
    <property type="component" value="Chromosome"/>
</dbReference>
<dbReference type="InterPro" id="IPR050979">
    <property type="entry name" value="LD-transpeptidase"/>
</dbReference>
<dbReference type="InterPro" id="IPR018392">
    <property type="entry name" value="LysM"/>
</dbReference>
<sequence>MVVTGGVFDYSAQAGDSLIKIGARFGAAPEVLARENALQASVHLVPSQKITIDNRHIVPAVLENGLLINLPQRMLYLFRETQLVAAYPVGLGKPSWPTPMGEFSVIHKSANKTWIVPLSIQAEMRRMGQKVKTMVPPGPDNPLGKYWLGLSLDSIGIHGTIAPTSIYHFQSHGCIRLHPEDIEALFEQIPRGATGHIIYSPLLMTESSGRIFLEVHRDSYNRGGVSMAALEQLARQESLTDRIDWAHAAEVLKLKDGIARDVTLSSGLH</sequence>
<protein>
    <submittedName>
        <fullName evidence="12">Uncharacterized protein</fullName>
    </submittedName>
</protein>
<dbReference type="PROSITE" id="PS51782">
    <property type="entry name" value="LYSM"/>
    <property type="match status" value="1"/>
</dbReference>
<dbReference type="InterPro" id="IPR005490">
    <property type="entry name" value="LD_TPept_cat_dom"/>
</dbReference>
<evidence type="ECO:0000256" key="2">
    <source>
        <dbReference type="ARBA" id="ARBA00005992"/>
    </source>
</evidence>
<comment type="pathway">
    <text evidence="1 9">Cell wall biogenesis; peptidoglycan biosynthesis.</text>
</comment>
<dbReference type="UniPathway" id="UPA00219"/>
<evidence type="ECO:0000256" key="4">
    <source>
        <dbReference type="ARBA" id="ARBA00022679"/>
    </source>
</evidence>
<keyword evidence="5" id="KW-0378">Hydrolase</keyword>
<gene>
    <name evidence="12" type="ORF">PG1C_05890</name>
</gene>
<evidence type="ECO:0000313" key="13">
    <source>
        <dbReference type="Proteomes" id="UP000061603"/>
    </source>
</evidence>
<evidence type="ECO:0000256" key="6">
    <source>
        <dbReference type="ARBA" id="ARBA00022960"/>
    </source>
</evidence>
<comment type="similarity">
    <text evidence="2">Belongs to the YkuD family.</text>
</comment>
<dbReference type="GO" id="GO:0018104">
    <property type="term" value="P:peptidoglycan-protein cross-linking"/>
    <property type="evidence" value="ECO:0007669"/>
    <property type="project" value="TreeGrafter"/>
</dbReference>
<keyword evidence="4" id="KW-0808">Transferase</keyword>
<dbReference type="GO" id="GO:0005576">
    <property type="term" value="C:extracellular region"/>
    <property type="evidence" value="ECO:0007669"/>
    <property type="project" value="TreeGrafter"/>
</dbReference>
<name>A0A0C5JCB2_9PROT</name>
<evidence type="ECO:0000256" key="3">
    <source>
        <dbReference type="ARBA" id="ARBA00022676"/>
    </source>
</evidence>
<feature type="domain" description="L,D-TPase catalytic" evidence="11">
    <location>
        <begin position="64"/>
        <end position="198"/>
    </location>
</feature>
<keyword evidence="13" id="KW-1185">Reference proteome</keyword>
<proteinExistence type="inferred from homology"/>
<dbReference type="AlphaFoldDB" id="A0A0C5JCB2"/>
<dbReference type="GO" id="GO:0071555">
    <property type="term" value="P:cell wall organization"/>
    <property type="evidence" value="ECO:0007669"/>
    <property type="project" value="UniProtKB-UniRule"/>
</dbReference>
<evidence type="ECO:0000256" key="1">
    <source>
        <dbReference type="ARBA" id="ARBA00004752"/>
    </source>
</evidence>
<dbReference type="KEGG" id="rbu:PG1C_05890"/>
<evidence type="ECO:0000256" key="8">
    <source>
        <dbReference type="ARBA" id="ARBA00023316"/>
    </source>
</evidence>
<evidence type="ECO:0000259" key="11">
    <source>
        <dbReference type="PROSITE" id="PS52029"/>
    </source>
</evidence>
<dbReference type="GO" id="GO:0071972">
    <property type="term" value="F:peptidoglycan L,D-transpeptidase activity"/>
    <property type="evidence" value="ECO:0007669"/>
    <property type="project" value="TreeGrafter"/>
</dbReference>
<accession>A0A0C5JCB2</accession>
<feature type="active site" description="Nucleophile" evidence="9">
    <location>
        <position position="174"/>
    </location>
</feature>
<dbReference type="EMBL" id="CP010554">
    <property type="protein sequence ID" value="AJP49450.1"/>
    <property type="molecule type" value="Genomic_DNA"/>
</dbReference>
<dbReference type="PANTHER" id="PTHR30582">
    <property type="entry name" value="L,D-TRANSPEPTIDASE"/>
    <property type="match status" value="1"/>
</dbReference>
<evidence type="ECO:0000313" key="12">
    <source>
        <dbReference type="EMBL" id="AJP49450.1"/>
    </source>
</evidence>
<keyword evidence="6 9" id="KW-0133">Cell shape</keyword>
<organism evidence="12 13">
    <name type="scientific">Rugosibacter aromaticivorans</name>
    <dbReference type="NCBI Taxonomy" id="1565605"/>
    <lineage>
        <taxon>Bacteria</taxon>
        <taxon>Pseudomonadati</taxon>
        <taxon>Pseudomonadota</taxon>
        <taxon>Betaproteobacteria</taxon>
        <taxon>Nitrosomonadales</taxon>
        <taxon>Sterolibacteriaceae</taxon>
        <taxon>Rugosibacter</taxon>
    </lineage>
</organism>
<evidence type="ECO:0000256" key="9">
    <source>
        <dbReference type="PROSITE-ProRule" id="PRU01373"/>
    </source>
</evidence>
<feature type="active site" description="Proton donor/acceptor" evidence="9">
    <location>
        <position position="158"/>
    </location>
</feature>
<dbReference type="Pfam" id="PF03734">
    <property type="entry name" value="YkuD"/>
    <property type="match status" value="1"/>
</dbReference>
<evidence type="ECO:0000259" key="10">
    <source>
        <dbReference type="PROSITE" id="PS51782"/>
    </source>
</evidence>
<dbReference type="SUPFAM" id="SSF141523">
    <property type="entry name" value="L,D-transpeptidase catalytic domain-like"/>
    <property type="match status" value="1"/>
</dbReference>
<evidence type="ECO:0000256" key="7">
    <source>
        <dbReference type="ARBA" id="ARBA00022984"/>
    </source>
</evidence>
<dbReference type="CDD" id="cd16913">
    <property type="entry name" value="YkuD_like"/>
    <property type="match status" value="1"/>
</dbReference>
<reference evidence="12 13" key="1">
    <citation type="journal article" date="2015" name="Genome Announc.">
        <title>Complete Genome Sequence of a Novel Bacterium within the Family Rhodocyclaceae That Degrades Polycyclic Aromatic Hydrocarbons.</title>
        <authorList>
            <person name="Singleton D.R."/>
            <person name="Dickey A.N."/>
            <person name="Scholl E.H."/>
            <person name="Wright F.A."/>
            <person name="Aitken M.D."/>
        </authorList>
    </citation>
    <scope>NUCLEOTIDE SEQUENCE [LARGE SCALE GENOMIC DNA]</scope>
    <source>
        <strain evidence="13">PG1-Ca6</strain>
    </source>
</reference>
<dbReference type="InterPro" id="IPR038063">
    <property type="entry name" value="Transpep_catalytic_dom"/>
</dbReference>
<dbReference type="HOGENOM" id="CLU_046834_1_0_4"/>
<dbReference type="Gene3D" id="2.40.440.10">
    <property type="entry name" value="L,D-transpeptidase catalytic domain-like"/>
    <property type="match status" value="1"/>
</dbReference>
<keyword evidence="8 9" id="KW-0961">Cell wall biogenesis/degradation</keyword>
<feature type="domain" description="LysM" evidence="10">
    <location>
        <begin position="8"/>
        <end position="52"/>
    </location>
</feature>